<sequence>MPAEDGVGSQAMDAWAKFNRGRRTARYIVSGEEDWIDVRRRLVGEALLRGGASCSFLPRRVEKIMKLVDLILVASLVASASAGSQLRRGTSSTSGCCKFTLTASAPFSCPAGQLPDGQIHLNGSQPTSTFCIDQGGKITDQNGYGCIVTGETATTQSRDALFLMPL</sequence>
<gene>
    <name evidence="1" type="ORF">SUNI508_10515</name>
</gene>
<evidence type="ECO:0000313" key="2">
    <source>
        <dbReference type="Proteomes" id="UP001408356"/>
    </source>
</evidence>
<dbReference type="Proteomes" id="UP001408356">
    <property type="component" value="Unassembled WGS sequence"/>
</dbReference>
<proteinExistence type="predicted"/>
<evidence type="ECO:0000313" key="1">
    <source>
        <dbReference type="EMBL" id="KAK9415491.1"/>
    </source>
</evidence>
<dbReference type="PANTHER" id="PTHR39613:SF1">
    <property type="entry name" value="ANCHORED CELL WALL PROTEIN, PUTATIVE (AFU_ORTHOLOGUE AFUA_4G08960)-RELATED"/>
    <property type="match status" value="1"/>
</dbReference>
<protein>
    <submittedName>
        <fullName evidence="1">Cyanovirin-N domain-containing protein</fullName>
    </submittedName>
</protein>
<accession>A0ABR2UM29</accession>
<keyword evidence="2" id="KW-1185">Reference proteome</keyword>
<dbReference type="EMBL" id="JARVKF010000416">
    <property type="protein sequence ID" value="KAK9415491.1"/>
    <property type="molecule type" value="Genomic_DNA"/>
</dbReference>
<dbReference type="PANTHER" id="PTHR39613">
    <property type="entry name" value="ANCHORED CELL WALL PROTEIN, PUTATIVE (AFU_ORTHOLOGUE AFUA_4G08960)-RELATED"/>
    <property type="match status" value="1"/>
</dbReference>
<name>A0ABR2UM29_9PEZI</name>
<comment type="caution">
    <text evidence="1">The sequence shown here is derived from an EMBL/GenBank/DDBJ whole genome shotgun (WGS) entry which is preliminary data.</text>
</comment>
<organism evidence="1 2">
    <name type="scientific">Seiridium unicorne</name>
    <dbReference type="NCBI Taxonomy" id="138068"/>
    <lineage>
        <taxon>Eukaryota</taxon>
        <taxon>Fungi</taxon>
        <taxon>Dikarya</taxon>
        <taxon>Ascomycota</taxon>
        <taxon>Pezizomycotina</taxon>
        <taxon>Sordariomycetes</taxon>
        <taxon>Xylariomycetidae</taxon>
        <taxon>Amphisphaeriales</taxon>
        <taxon>Sporocadaceae</taxon>
        <taxon>Seiridium</taxon>
    </lineage>
</organism>
<reference evidence="1 2" key="1">
    <citation type="journal article" date="2024" name="J. Plant Pathol.">
        <title>Sequence and assembly of the genome of Seiridium unicorne, isolate CBS 538.82, causal agent of cypress canker disease.</title>
        <authorList>
            <person name="Scali E."/>
            <person name="Rocca G.D."/>
            <person name="Danti R."/>
            <person name="Garbelotto M."/>
            <person name="Barberini S."/>
            <person name="Baroncelli R."/>
            <person name="Emiliani G."/>
        </authorList>
    </citation>
    <scope>NUCLEOTIDE SEQUENCE [LARGE SCALE GENOMIC DNA]</scope>
    <source>
        <strain evidence="1 2">BM-138-508</strain>
    </source>
</reference>